<dbReference type="FunCoup" id="A0A6P8RCS7">
    <property type="interactions" value="50"/>
</dbReference>
<keyword evidence="6" id="KW-1185">Reference proteome</keyword>
<protein>
    <submittedName>
        <fullName evidence="7">Transcription cofactor vestigial-like protein 1</fullName>
    </submittedName>
</protein>
<organism evidence="6 7">
    <name type="scientific">Geotrypetes seraphini</name>
    <name type="common">Gaboon caecilian</name>
    <name type="synonym">Caecilia seraphini</name>
    <dbReference type="NCBI Taxonomy" id="260995"/>
    <lineage>
        <taxon>Eukaryota</taxon>
        <taxon>Metazoa</taxon>
        <taxon>Chordata</taxon>
        <taxon>Craniata</taxon>
        <taxon>Vertebrata</taxon>
        <taxon>Euteleostomi</taxon>
        <taxon>Amphibia</taxon>
        <taxon>Gymnophiona</taxon>
        <taxon>Geotrypetes</taxon>
    </lineage>
</organism>
<evidence type="ECO:0000256" key="4">
    <source>
        <dbReference type="ARBA" id="ARBA00023242"/>
    </source>
</evidence>
<proteinExistence type="inferred from homology"/>
<dbReference type="InterPro" id="IPR011520">
    <property type="entry name" value="Vg_fam"/>
</dbReference>
<evidence type="ECO:0000313" key="6">
    <source>
        <dbReference type="Proteomes" id="UP000515159"/>
    </source>
</evidence>
<keyword evidence="3" id="KW-0804">Transcription</keyword>
<dbReference type="PANTHER" id="PTHR15950">
    <property type="entry name" value="TRANSCRIPTION COFACTOR VESTIGIAL-LIKE PROTEIN"/>
    <property type="match status" value="1"/>
</dbReference>
<dbReference type="Proteomes" id="UP000515159">
    <property type="component" value="Chromosome 5"/>
</dbReference>
<name>A0A6P8RCS7_GEOSA</name>
<dbReference type="PANTHER" id="PTHR15950:SF20">
    <property type="entry name" value="TRANSCRIPTION COFACTOR VESTIGIAL-LIKE PROTEIN 1"/>
    <property type="match status" value="1"/>
</dbReference>
<evidence type="ECO:0000256" key="1">
    <source>
        <dbReference type="ARBA" id="ARBA00004123"/>
    </source>
</evidence>
<dbReference type="KEGG" id="gsh:117360286"/>
<dbReference type="OrthoDB" id="10069705at2759"/>
<dbReference type="RefSeq" id="XP_033799863.1">
    <property type="nucleotide sequence ID" value="XM_033943972.1"/>
</dbReference>
<comment type="similarity">
    <text evidence="5">Belongs to the vestigial family.</text>
</comment>
<dbReference type="AlphaFoldDB" id="A0A6P8RCS7"/>
<dbReference type="GO" id="GO:0006355">
    <property type="term" value="P:regulation of DNA-templated transcription"/>
    <property type="evidence" value="ECO:0007669"/>
    <property type="project" value="InterPro"/>
</dbReference>
<accession>A0A6P8RCS7</accession>
<gene>
    <name evidence="7" type="primary">VGLL1</name>
</gene>
<dbReference type="Pfam" id="PF07545">
    <property type="entry name" value="Vg_Tdu"/>
    <property type="match status" value="1"/>
</dbReference>
<comment type="subcellular location">
    <subcellularLocation>
        <location evidence="1">Nucleus</location>
    </subcellularLocation>
</comment>
<keyword evidence="2" id="KW-0805">Transcription regulation</keyword>
<dbReference type="GeneID" id="117360286"/>
<keyword evidence="4" id="KW-0539">Nucleus</keyword>
<dbReference type="CTD" id="51442"/>
<dbReference type="InParanoid" id="A0A6P8RCS7"/>
<evidence type="ECO:0000256" key="2">
    <source>
        <dbReference type="ARBA" id="ARBA00023015"/>
    </source>
</evidence>
<reference evidence="7" key="1">
    <citation type="submission" date="2025-08" db="UniProtKB">
        <authorList>
            <consortium name="RefSeq"/>
        </authorList>
    </citation>
    <scope>IDENTIFICATION</scope>
</reference>
<evidence type="ECO:0000256" key="3">
    <source>
        <dbReference type="ARBA" id="ARBA00023163"/>
    </source>
</evidence>
<sequence length="236" mass="26242">MEELRKSPSSASKSKEQPVKTEWGSRCVVFTYFQGDINSVVDEHFSRALRNVKSPHDLSTKSKEEGVLLKNVSHLSPEQINFSPHWIKHNQATAAMSVVTPGLNLSTMPPAGHYPATVVQTHPASAAELWHFSSLGTPNISTPVYHPHSIPEVHQAQSPCSEGKYGPLLNLLQQERYPASVQESMMMHELGSNHMAASLGSQNMSHCVSPETGIHSQDRTKDVFNAQDRRKDLFFY</sequence>
<evidence type="ECO:0000313" key="7">
    <source>
        <dbReference type="RefSeq" id="XP_033799863.1"/>
    </source>
</evidence>
<evidence type="ECO:0000256" key="5">
    <source>
        <dbReference type="ARBA" id="ARBA00025784"/>
    </source>
</evidence>
<dbReference type="GO" id="GO:0005634">
    <property type="term" value="C:nucleus"/>
    <property type="evidence" value="ECO:0007669"/>
    <property type="project" value="UniProtKB-SubCell"/>
</dbReference>